<gene>
    <name evidence="1" type="primary">anmK_5</name>
    <name evidence="1" type="ORF">SDC9_57459</name>
</gene>
<keyword evidence="1" id="KW-0808">Transferase</keyword>
<name>A0A644X4L9_9ZZZZ</name>
<dbReference type="PANTHER" id="PTHR30605:SF0">
    <property type="entry name" value="ANHYDRO-N-ACETYLMURAMIC ACID KINASE"/>
    <property type="match status" value="1"/>
</dbReference>
<dbReference type="GO" id="GO:0006040">
    <property type="term" value="P:amino sugar metabolic process"/>
    <property type="evidence" value="ECO:0007669"/>
    <property type="project" value="InterPro"/>
</dbReference>
<keyword evidence="1" id="KW-0418">Kinase</keyword>
<dbReference type="PANTHER" id="PTHR30605">
    <property type="entry name" value="ANHYDRO-N-ACETYLMURAMIC ACID KINASE"/>
    <property type="match status" value="1"/>
</dbReference>
<dbReference type="GO" id="GO:0016773">
    <property type="term" value="F:phosphotransferase activity, alcohol group as acceptor"/>
    <property type="evidence" value="ECO:0007669"/>
    <property type="project" value="InterPro"/>
</dbReference>
<dbReference type="GO" id="GO:0016301">
    <property type="term" value="F:kinase activity"/>
    <property type="evidence" value="ECO:0007669"/>
    <property type="project" value="UniProtKB-KW"/>
</dbReference>
<dbReference type="InterPro" id="IPR005338">
    <property type="entry name" value="Anhydro_N_Ac-Mur_kinase"/>
</dbReference>
<comment type="caution">
    <text evidence="1">The sequence shown here is derived from an EMBL/GenBank/DDBJ whole genome shotgun (WGS) entry which is preliminary data.</text>
</comment>
<dbReference type="Gene3D" id="3.30.420.40">
    <property type="match status" value="2"/>
</dbReference>
<dbReference type="NCBIfam" id="NF007148">
    <property type="entry name" value="PRK09585.3-2"/>
    <property type="match status" value="1"/>
</dbReference>
<dbReference type="AlphaFoldDB" id="A0A644X4L9"/>
<dbReference type="HAMAP" id="MF_01270">
    <property type="entry name" value="AnhMurNAc_kinase"/>
    <property type="match status" value="1"/>
</dbReference>
<dbReference type="InterPro" id="IPR043129">
    <property type="entry name" value="ATPase_NBD"/>
</dbReference>
<dbReference type="Pfam" id="PF03702">
    <property type="entry name" value="AnmK"/>
    <property type="match status" value="1"/>
</dbReference>
<dbReference type="CDD" id="cd24050">
    <property type="entry name" value="ASKHA_NBD_ANMK"/>
    <property type="match status" value="1"/>
</dbReference>
<dbReference type="GO" id="GO:0009254">
    <property type="term" value="P:peptidoglycan turnover"/>
    <property type="evidence" value="ECO:0007669"/>
    <property type="project" value="InterPro"/>
</dbReference>
<sequence>MSLVIGLMSGTSADGVDAALVRIEGEGESLCLEELAFVSCPYSDQVRSRLLVLAQGEEGGSRELCLMDALLGHLFVEAALEVCKTAGLKPSDISLIGTHGHTFHHIPQSTDYLGRAVRSTLQLGQSSFLSETFGCPVVSDFRPRDLAAGGQGAPLVPYTEYLLFRRTDASIALLNIGGIGNITILPAACSPDEVLAFDTGVGNMVIDELVARYSNNALRYDEGGAWAQRGVVDAAFLSWMEQVDSYLPLGLPKSTGRELYGKAYIQRLLEQADSRRLSSSDVLATATRFIARSVKIGLKRFYNADLDYLVVGGGGSHNLAILNALEQELGTAVHTWQDFGRDSDSKEAVAFALLAWQRLVRKPNTLPSATGANHSVVMGKLEL</sequence>
<organism evidence="1">
    <name type="scientific">bioreactor metagenome</name>
    <dbReference type="NCBI Taxonomy" id="1076179"/>
    <lineage>
        <taxon>unclassified sequences</taxon>
        <taxon>metagenomes</taxon>
        <taxon>ecological metagenomes</taxon>
    </lineage>
</organism>
<evidence type="ECO:0000313" key="1">
    <source>
        <dbReference type="EMBL" id="MPM11120.1"/>
    </source>
</evidence>
<proteinExistence type="inferred from homology"/>
<dbReference type="EMBL" id="VSSQ01001787">
    <property type="protein sequence ID" value="MPM11120.1"/>
    <property type="molecule type" value="Genomic_DNA"/>
</dbReference>
<dbReference type="SUPFAM" id="SSF53067">
    <property type="entry name" value="Actin-like ATPase domain"/>
    <property type="match status" value="1"/>
</dbReference>
<dbReference type="EC" id="2.7.1.170" evidence="1"/>
<protein>
    <submittedName>
        <fullName evidence="1">Anhydro-N-acetylmuramic acid kinase</fullName>
        <ecNumber evidence="1">2.7.1.170</ecNumber>
    </submittedName>
</protein>
<accession>A0A644X4L9</accession>
<dbReference type="GO" id="GO:0005524">
    <property type="term" value="F:ATP binding"/>
    <property type="evidence" value="ECO:0007669"/>
    <property type="project" value="InterPro"/>
</dbReference>
<reference evidence="1" key="1">
    <citation type="submission" date="2019-08" db="EMBL/GenBank/DDBJ databases">
        <authorList>
            <person name="Kucharzyk K."/>
            <person name="Murdoch R.W."/>
            <person name="Higgins S."/>
            <person name="Loffler F."/>
        </authorList>
    </citation>
    <scope>NUCLEOTIDE SEQUENCE</scope>
</reference>